<dbReference type="EMBL" id="JASBWV010000023">
    <property type="protein sequence ID" value="KAJ9119898.1"/>
    <property type="molecule type" value="Genomic_DNA"/>
</dbReference>
<evidence type="ECO:0000313" key="1">
    <source>
        <dbReference type="EMBL" id="KAJ9119898.1"/>
    </source>
</evidence>
<protein>
    <submittedName>
        <fullName evidence="1">Uncharacterized protein</fullName>
    </submittedName>
</protein>
<gene>
    <name evidence="1" type="ORF">QFC24_005613</name>
</gene>
<accession>A0ACC2X8H3</accession>
<name>A0ACC2X8H3_9TREE</name>
<reference evidence="1" key="1">
    <citation type="submission" date="2023-04" db="EMBL/GenBank/DDBJ databases">
        <title>Draft Genome sequencing of Naganishia species isolated from polar environments using Oxford Nanopore Technology.</title>
        <authorList>
            <person name="Leo P."/>
            <person name="Venkateswaran K."/>
        </authorList>
    </citation>
    <scope>NUCLEOTIDE SEQUENCE</scope>
    <source>
        <strain evidence="1">DBVPG 5303</strain>
    </source>
</reference>
<sequence>MRTALLAKYETLDAANEADDEGYDDYHRAMCHLGRARQIEVQKLTKARRESLLEEATDGSWEEEDADEHDDDVDVATGGLENGVSAPTYVEDTLGEYTNGDLDTGPTNRIFQSIPKEDLPSPGSLLAVFARSLQGDTSDVMPHPSSMLLAHLVREELENRSSLRQSILSRLCDDSALRPPARFVAVVDERSSAKVCPCCWLTSDCKVDEAMSSASSESLLITCSLVHSYATRRGDCIQAPSQQPLPRLSTGRAGIVFRDVPLQLGLAFED</sequence>
<organism evidence="1 2">
    <name type="scientific">Naganishia onofrii</name>
    <dbReference type="NCBI Taxonomy" id="1851511"/>
    <lineage>
        <taxon>Eukaryota</taxon>
        <taxon>Fungi</taxon>
        <taxon>Dikarya</taxon>
        <taxon>Basidiomycota</taxon>
        <taxon>Agaricomycotina</taxon>
        <taxon>Tremellomycetes</taxon>
        <taxon>Filobasidiales</taxon>
        <taxon>Filobasidiaceae</taxon>
        <taxon>Naganishia</taxon>
    </lineage>
</organism>
<evidence type="ECO:0000313" key="2">
    <source>
        <dbReference type="Proteomes" id="UP001234202"/>
    </source>
</evidence>
<comment type="caution">
    <text evidence="1">The sequence shown here is derived from an EMBL/GenBank/DDBJ whole genome shotgun (WGS) entry which is preliminary data.</text>
</comment>
<proteinExistence type="predicted"/>
<keyword evidence="2" id="KW-1185">Reference proteome</keyword>
<dbReference type="Proteomes" id="UP001234202">
    <property type="component" value="Unassembled WGS sequence"/>
</dbReference>